<dbReference type="AlphaFoldDB" id="A0A060CAB6"/>
<reference evidence="1" key="1">
    <citation type="journal article" date="2013" name="Environ. Microbiol.">
        <title>Seasonally variable intestinal metagenomes of the red palm weevil (Rhynchophorus ferrugineus).</title>
        <authorList>
            <person name="Jia S."/>
            <person name="Zhang X."/>
            <person name="Zhang G."/>
            <person name="Yin A."/>
            <person name="Zhang S."/>
            <person name="Li F."/>
            <person name="Wang L."/>
            <person name="Zhao D."/>
            <person name="Yun Q."/>
            <person name="Tala"/>
            <person name="Wang J."/>
            <person name="Sun G."/>
            <person name="Baabdullah M."/>
            <person name="Yu X."/>
            <person name="Hu S."/>
            <person name="Al-Mssallem I.S."/>
            <person name="Yu J."/>
        </authorList>
    </citation>
    <scope>NUCLEOTIDE SEQUENCE</scope>
</reference>
<sequence length="135" mass="15697">GFRQGMTLAIRKQLVVDIMTYWKPEFKPTHDMVFQGIASLLETGYNLNQIVASQKRHSGNASGKPVVSIHDSKEVHLQDLFEKSIGYHYMAYNVLKDRSSKYAEEQGRYLDWAERRYEASKGHHFFKTLKMVVLE</sequence>
<proteinExistence type="predicted"/>
<evidence type="ECO:0000313" key="1">
    <source>
        <dbReference type="EMBL" id="AIA89681.1"/>
    </source>
</evidence>
<accession>A0A060CAB6</accession>
<feature type="non-terminal residue" evidence="1">
    <location>
        <position position="1"/>
    </location>
</feature>
<organism evidence="1">
    <name type="scientific">uncultured Streptococcus sp</name>
    <dbReference type="NCBI Taxonomy" id="83427"/>
    <lineage>
        <taxon>Bacteria</taxon>
        <taxon>Bacillati</taxon>
        <taxon>Bacillota</taxon>
        <taxon>Bacilli</taxon>
        <taxon>Lactobacillales</taxon>
        <taxon>Streptococcaceae</taxon>
        <taxon>Streptococcus</taxon>
        <taxon>environmental samples</taxon>
    </lineage>
</organism>
<protein>
    <submittedName>
        <fullName evidence="1">CAZy families GT2 protein</fullName>
    </submittedName>
</protein>
<dbReference type="EMBL" id="KF122385">
    <property type="protein sequence ID" value="AIA89681.1"/>
    <property type="molecule type" value="Genomic_DNA"/>
</dbReference>
<name>A0A060CAB6_9STRE</name>
<feature type="non-terminal residue" evidence="1">
    <location>
        <position position="135"/>
    </location>
</feature>